<name>A0A9J6F514_RHIMP</name>
<dbReference type="PANTHER" id="PTHR12682:SF11">
    <property type="entry name" value="PROTEIN ARCHEASE"/>
    <property type="match status" value="1"/>
</dbReference>
<evidence type="ECO:0000256" key="1">
    <source>
        <dbReference type="ARBA" id="ARBA00007963"/>
    </source>
</evidence>
<proteinExistence type="inferred from homology"/>
<reference evidence="6" key="2">
    <citation type="submission" date="2021-09" db="EMBL/GenBank/DDBJ databases">
        <authorList>
            <person name="Jia N."/>
            <person name="Wang J."/>
            <person name="Shi W."/>
            <person name="Du L."/>
            <person name="Sun Y."/>
            <person name="Zhan W."/>
            <person name="Jiang J."/>
            <person name="Wang Q."/>
            <person name="Zhang B."/>
            <person name="Ji P."/>
            <person name="Sakyi L.B."/>
            <person name="Cui X."/>
            <person name="Yuan T."/>
            <person name="Jiang B."/>
            <person name="Yang W."/>
            <person name="Lam T.T.-Y."/>
            <person name="Chang Q."/>
            <person name="Ding S."/>
            <person name="Wang X."/>
            <person name="Zhu J."/>
            <person name="Ruan X."/>
            <person name="Zhao L."/>
            <person name="Wei J."/>
            <person name="Que T."/>
            <person name="Du C."/>
            <person name="Cheng J."/>
            <person name="Dai P."/>
            <person name="Han X."/>
            <person name="Huang E."/>
            <person name="Gao Y."/>
            <person name="Liu J."/>
            <person name="Shao H."/>
            <person name="Ye R."/>
            <person name="Li L."/>
            <person name="Wei W."/>
            <person name="Wang X."/>
            <person name="Wang C."/>
            <person name="Huo Q."/>
            <person name="Li W."/>
            <person name="Guo W."/>
            <person name="Chen H."/>
            <person name="Chen S."/>
            <person name="Zhou L."/>
            <person name="Zhou L."/>
            <person name="Ni X."/>
            <person name="Tian J."/>
            <person name="Zhou Y."/>
            <person name="Sheng Y."/>
            <person name="Liu T."/>
            <person name="Pan Y."/>
            <person name="Xia L."/>
            <person name="Li J."/>
            <person name="Zhao F."/>
            <person name="Cao W."/>
        </authorList>
    </citation>
    <scope>NUCLEOTIDE SEQUENCE</scope>
    <source>
        <strain evidence="6">Rmic-2018</strain>
        <tissue evidence="6">Larvae</tissue>
    </source>
</reference>
<dbReference type="Pfam" id="PF01951">
    <property type="entry name" value="Archease"/>
    <property type="match status" value="1"/>
</dbReference>
<keyword evidence="2" id="KW-0819">tRNA processing</keyword>
<dbReference type="GO" id="GO:0006388">
    <property type="term" value="P:tRNA splicing, via endonucleolytic cleavage and ligation"/>
    <property type="evidence" value="ECO:0007669"/>
    <property type="project" value="TreeGrafter"/>
</dbReference>
<gene>
    <name evidence="6" type="ORF">HPB51_017020</name>
</gene>
<evidence type="ECO:0000313" key="6">
    <source>
        <dbReference type="EMBL" id="KAH8041575.1"/>
    </source>
</evidence>
<keyword evidence="3" id="KW-0479">Metal-binding</keyword>
<dbReference type="GO" id="GO:0046872">
    <property type="term" value="F:metal ion binding"/>
    <property type="evidence" value="ECO:0007669"/>
    <property type="project" value="UniProtKB-KW"/>
</dbReference>
<protein>
    <recommendedName>
        <fullName evidence="5">Archease domain-containing protein</fullName>
    </recommendedName>
</protein>
<dbReference type="InterPro" id="IPR002804">
    <property type="entry name" value="Archease"/>
</dbReference>
<evidence type="ECO:0000256" key="3">
    <source>
        <dbReference type="ARBA" id="ARBA00022723"/>
    </source>
</evidence>
<dbReference type="Proteomes" id="UP000821866">
    <property type="component" value="Chromosome 1"/>
</dbReference>
<dbReference type="AlphaFoldDB" id="A0A9J6F514"/>
<dbReference type="GO" id="GO:0072669">
    <property type="term" value="C:tRNA-splicing ligase complex"/>
    <property type="evidence" value="ECO:0007669"/>
    <property type="project" value="TreeGrafter"/>
</dbReference>
<keyword evidence="4" id="KW-0106">Calcium</keyword>
<feature type="domain" description="Archease" evidence="5">
    <location>
        <begin position="25"/>
        <end position="118"/>
    </location>
</feature>
<dbReference type="Gene3D" id="3.55.10.10">
    <property type="entry name" value="Archease domain"/>
    <property type="match status" value="1"/>
</dbReference>
<keyword evidence="7" id="KW-1185">Reference proteome</keyword>
<dbReference type="SUPFAM" id="SSF69819">
    <property type="entry name" value="MTH1598-like"/>
    <property type="match status" value="1"/>
</dbReference>
<reference evidence="6" key="1">
    <citation type="journal article" date="2020" name="Cell">
        <title>Large-Scale Comparative Analyses of Tick Genomes Elucidate Their Genetic Diversity and Vector Capacities.</title>
        <authorList>
            <consortium name="Tick Genome and Microbiome Consortium (TIGMIC)"/>
            <person name="Jia N."/>
            <person name="Wang J."/>
            <person name="Shi W."/>
            <person name="Du L."/>
            <person name="Sun Y."/>
            <person name="Zhan W."/>
            <person name="Jiang J.F."/>
            <person name="Wang Q."/>
            <person name="Zhang B."/>
            <person name="Ji P."/>
            <person name="Bell-Sakyi L."/>
            <person name="Cui X.M."/>
            <person name="Yuan T.T."/>
            <person name="Jiang B.G."/>
            <person name="Yang W.F."/>
            <person name="Lam T.T."/>
            <person name="Chang Q.C."/>
            <person name="Ding S.J."/>
            <person name="Wang X.J."/>
            <person name="Zhu J.G."/>
            <person name="Ruan X.D."/>
            <person name="Zhao L."/>
            <person name="Wei J.T."/>
            <person name="Ye R.Z."/>
            <person name="Que T.C."/>
            <person name="Du C.H."/>
            <person name="Zhou Y.H."/>
            <person name="Cheng J.X."/>
            <person name="Dai P.F."/>
            <person name="Guo W.B."/>
            <person name="Han X.H."/>
            <person name="Huang E.J."/>
            <person name="Li L.F."/>
            <person name="Wei W."/>
            <person name="Gao Y.C."/>
            <person name="Liu J.Z."/>
            <person name="Shao H.Z."/>
            <person name="Wang X."/>
            <person name="Wang C.C."/>
            <person name="Yang T.C."/>
            <person name="Huo Q.B."/>
            <person name="Li W."/>
            <person name="Chen H.Y."/>
            <person name="Chen S.E."/>
            <person name="Zhou L.G."/>
            <person name="Ni X.B."/>
            <person name="Tian J.H."/>
            <person name="Sheng Y."/>
            <person name="Liu T."/>
            <person name="Pan Y.S."/>
            <person name="Xia L.Y."/>
            <person name="Li J."/>
            <person name="Zhao F."/>
            <person name="Cao W.C."/>
        </authorList>
    </citation>
    <scope>NUCLEOTIDE SEQUENCE</scope>
    <source>
        <strain evidence="6">Rmic-2018</strain>
    </source>
</reference>
<accession>A0A9J6F514</accession>
<evidence type="ECO:0000256" key="2">
    <source>
        <dbReference type="ARBA" id="ARBA00022694"/>
    </source>
</evidence>
<comment type="similarity">
    <text evidence="1">Belongs to the archease family.</text>
</comment>
<sequence>MSFGDDDSCTELIERDDFTEEELSIPPVKYESEDMVGLLYHFLDELLFVFSAEPFLIGRKVKILEFDKDAFRIKARVYGEVFDLGKHPQGTEVKAITYSNMQVWDNPNQHEVFVIIDI</sequence>
<comment type="caution">
    <text evidence="6">The sequence shown here is derived from an EMBL/GenBank/DDBJ whole genome shotgun (WGS) entry which is preliminary data.</text>
</comment>
<evidence type="ECO:0000313" key="7">
    <source>
        <dbReference type="Proteomes" id="UP000821866"/>
    </source>
</evidence>
<dbReference type="EMBL" id="JABSTU010000001">
    <property type="protein sequence ID" value="KAH8041575.1"/>
    <property type="molecule type" value="Genomic_DNA"/>
</dbReference>
<dbReference type="PANTHER" id="PTHR12682">
    <property type="entry name" value="ARCHEASE"/>
    <property type="match status" value="1"/>
</dbReference>
<organism evidence="6 7">
    <name type="scientific">Rhipicephalus microplus</name>
    <name type="common">Cattle tick</name>
    <name type="synonym">Boophilus microplus</name>
    <dbReference type="NCBI Taxonomy" id="6941"/>
    <lineage>
        <taxon>Eukaryota</taxon>
        <taxon>Metazoa</taxon>
        <taxon>Ecdysozoa</taxon>
        <taxon>Arthropoda</taxon>
        <taxon>Chelicerata</taxon>
        <taxon>Arachnida</taxon>
        <taxon>Acari</taxon>
        <taxon>Parasitiformes</taxon>
        <taxon>Ixodida</taxon>
        <taxon>Ixodoidea</taxon>
        <taxon>Ixodidae</taxon>
        <taxon>Rhipicephalinae</taxon>
        <taxon>Rhipicephalus</taxon>
        <taxon>Boophilus</taxon>
    </lineage>
</organism>
<evidence type="ECO:0000256" key="4">
    <source>
        <dbReference type="ARBA" id="ARBA00022837"/>
    </source>
</evidence>
<dbReference type="InterPro" id="IPR023572">
    <property type="entry name" value="Archease_dom"/>
</dbReference>
<evidence type="ECO:0000259" key="5">
    <source>
        <dbReference type="Pfam" id="PF01951"/>
    </source>
</evidence>
<dbReference type="VEuPathDB" id="VectorBase:LOC119179306"/>
<dbReference type="InterPro" id="IPR036820">
    <property type="entry name" value="Archease_dom_sf"/>
</dbReference>